<dbReference type="GO" id="GO:0071888">
    <property type="term" value="P:macrophage apoptotic process"/>
    <property type="evidence" value="ECO:0007669"/>
    <property type="project" value="TreeGrafter"/>
</dbReference>
<dbReference type="PANTHER" id="PTHR15871">
    <property type="entry name" value="PH DOMAIN-CONTAINING PROTEIN"/>
    <property type="match status" value="1"/>
</dbReference>
<evidence type="ECO:0000313" key="4">
    <source>
        <dbReference type="EMBL" id="NXK78213.1"/>
    </source>
</evidence>
<dbReference type="InterPro" id="IPR011993">
    <property type="entry name" value="PH-like_dom_sf"/>
</dbReference>
<dbReference type="PANTHER" id="PTHR15871:SF2">
    <property type="entry name" value="PLECKSTRIN HOMOLOGY DOMAIN-CONTAINING FAMILY O MEMBER 2"/>
    <property type="match status" value="1"/>
</dbReference>
<dbReference type="Pfam" id="PF00169">
    <property type="entry name" value="PH"/>
    <property type="match status" value="1"/>
</dbReference>
<feature type="compositionally biased region" description="Basic and acidic residues" evidence="2">
    <location>
        <begin position="237"/>
        <end position="255"/>
    </location>
</feature>
<evidence type="ECO:0000256" key="1">
    <source>
        <dbReference type="SAM" id="Coils"/>
    </source>
</evidence>
<protein>
    <submittedName>
        <fullName evidence="4">PKHO2 protein</fullName>
    </submittedName>
</protein>
<feature type="non-terminal residue" evidence="4">
    <location>
        <position position="1"/>
    </location>
</feature>
<dbReference type="InterPro" id="IPR001849">
    <property type="entry name" value="PH_domain"/>
</dbReference>
<dbReference type="Proteomes" id="UP000531168">
    <property type="component" value="Unassembled WGS sequence"/>
</dbReference>
<feature type="compositionally biased region" description="Low complexity" evidence="2">
    <location>
        <begin position="415"/>
        <end position="430"/>
    </location>
</feature>
<feature type="region of interest" description="Disordered" evidence="2">
    <location>
        <begin position="356"/>
        <end position="446"/>
    </location>
</feature>
<organism evidence="4 5">
    <name type="scientific">Amazona guildingii</name>
    <dbReference type="NCBI Taxonomy" id="175529"/>
    <lineage>
        <taxon>Eukaryota</taxon>
        <taxon>Metazoa</taxon>
        <taxon>Chordata</taxon>
        <taxon>Craniata</taxon>
        <taxon>Vertebrata</taxon>
        <taxon>Euteleostomi</taxon>
        <taxon>Archelosauria</taxon>
        <taxon>Archosauria</taxon>
        <taxon>Dinosauria</taxon>
        <taxon>Saurischia</taxon>
        <taxon>Theropoda</taxon>
        <taxon>Coelurosauria</taxon>
        <taxon>Aves</taxon>
        <taxon>Neognathae</taxon>
        <taxon>Neoaves</taxon>
        <taxon>Telluraves</taxon>
        <taxon>Australaves</taxon>
        <taxon>Psittaciformes</taxon>
        <taxon>Psittacidae</taxon>
        <taxon>Amazona</taxon>
    </lineage>
</organism>
<comment type="caution">
    <text evidence="4">The sequence shown here is derived from an EMBL/GenBank/DDBJ whole genome shotgun (WGS) entry which is preliminary data.</text>
</comment>
<feature type="domain" description="PH" evidence="3">
    <location>
        <begin position="16"/>
        <end position="117"/>
    </location>
</feature>
<dbReference type="SUPFAM" id="SSF50729">
    <property type="entry name" value="PH domain-like"/>
    <property type="match status" value="1"/>
</dbReference>
<keyword evidence="1" id="KW-0175">Coiled coil</keyword>
<evidence type="ECO:0000259" key="3">
    <source>
        <dbReference type="PROSITE" id="PS50003"/>
    </source>
</evidence>
<feature type="compositionally biased region" description="Basic and acidic residues" evidence="2">
    <location>
        <begin position="394"/>
        <end position="410"/>
    </location>
</feature>
<dbReference type="SMART" id="SM00233">
    <property type="entry name" value="PH"/>
    <property type="match status" value="1"/>
</dbReference>
<keyword evidence="5" id="KW-1185">Reference proteome</keyword>
<dbReference type="Gene3D" id="2.30.29.30">
    <property type="entry name" value="Pleckstrin-homology domain (PH domain)/Phosphotyrosine-binding domain (PTB)"/>
    <property type="match status" value="1"/>
</dbReference>
<feature type="compositionally biased region" description="Basic and acidic residues" evidence="2">
    <location>
        <begin position="514"/>
        <end position="529"/>
    </location>
</feature>
<accession>A0A7L0MAU5</accession>
<dbReference type="AlphaFoldDB" id="A0A7L0MAU5"/>
<sequence length="539" mass="59998">QDTKEEVSEKPKSAPTAEKYGWIKKSSGGLLGLWKDRYIQLRKTQLVVYEDEDEQKCIETVELESYDKCQELRALLKRRNRFILIRSPGKKVHDIKFQAPTLEEKESWIKALNEGINRGKNKVFDEVKVDESLSLDHVTRDRVKMTQGRRPPTRSHLKEAAKSTSDGILRLDLDIVDNGPPNFDSTISEGDNEPPQKETPKPPMPPIKPTGTKENQDAENNVPDQEHKKPLSPPLPPDKKLKESIKDNVDGKQEDSVSPEENVEGSQATSEENRENLIEVSNRGIAKAPIPLPKSLPDKLKVAWDQPVSELKPTEDLKSSGDSSEDNLAEIAAGDVAKPPVPPKVLSEKMLATMNSSHGDLESGGWEDLESGISKPPVNGIADTEETETSLATEAHHESVKATIEKKEPVETSCLKLRSSSLGDLLSDSKNTQRAHPGPGFPKDSHQCLAKMEEKVANEREKAEKLLQKVLREGLEQAQEGNGPPVMAETLLNEAVEQLRQATQVLQEIKSLGELKKEATQKQREKQKDLVTLYRRSAP</sequence>
<name>A0A7L0MAU5_9PSIT</name>
<gene>
    <name evidence="4" type="primary">Plekho2</name>
    <name evidence="4" type="ORF">AMAGUI_R06156</name>
</gene>
<dbReference type="InterPro" id="IPR043448">
    <property type="entry name" value="PKHO1/2"/>
</dbReference>
<feature type="region of interest" description="Disordered" evidence="2">
    <location>
        <begin position="514"/>
        <end position="539"/>
    </location>
</feature>
<feature type="non-terminal residue" evidence="4">
    <location>
        <position position="539"/>
    </location>
</feature>
<feature type="coiled-coil region" evidence="1">
    <location>
        <begin position="449"/>
        <end position="512"/>
    </location>
</feature>
<dbReference type="CDD" id="cd13317">
    <property type="entry name" value="PH_PLEKHO1_PLEKHO2"/>
    <property type="match status" value="1"/>
</dbReference>
<evidence type="ECO:0000313" key="5">
    <source>
        <dbReference type="Proteomes" id="UP000531168"/>
    </source>
</evidence>
<feature type="region of interest" description="Disordered" evidence="2">
    <location>
        <begin position="306"/>
        <end position="343"/>
    </location>
</feature>
<reference evidence="4 5" key="1">
    <citation type="submission" date="2019-09" db="EMBL/GenBank/DDBJ databases">
        <title>Bird 10,000 Genomes (B10K) Project - Family phase.</title>
        <authorList>
            <person name="Zhang G."/>
        </authorList>
    </citation>
    <scope>NUCLEOTIDE SEQUENCE [LARGE SCALE GENOMIC DNA]</scope>
    <source>
        <strain evidence="4">B10K-DU-001-46</strain>
        <tissue evidence="4">Muscle</tissue>
    </source>
</reference>
<feature type="region of interest" description="Disordered" evidence="2">
    <location>
        <begin position="140"/>
        <end position="281"/>
    </location>
</feature>
<evidence type="ECO:0000256" key="2">
    <source>
        <dbReference type="SAM" id="MobiDB-lite"/>
    </source>
</evidence>
<dbReference type="EMBL" id="VXAR01007795">
    <property type="protein sequence ID" value="NXK78213.1"/>
    <property type="molecule type" value="Genomic_DNA"/>
</dbReference>
<proteinExistence type="predicted"/>
<dbReference type="PROSITE" id="PS50003">
    <property type="entry name" value="PH_DOMAIN"/>
    <property type="match status" value="1"/>
</dbReference>